<evidence type="ECO:0000259" key="8">
    <source>
        <dbReference type="Pfam" id="PF18052"/>
    </source>
</evidence>
<keyword evidence="2" id="KW-0433">Leucine-rich repeat</keyword>
<dbReference type="InterPro" id="IPR036388">
    <property type="entry name" value="WH-like_DNA-bd_sf"/>
</dbReference>
<keyword evidence="3" id="KW-0677">Repeat</keyword>
<evidence type="ECO:0000256" key="1">
    <source>
        <dbReference type="ARBA" id="ARBA00008894"/>
    </source>
</evidence>
<protein>
    <submittedName>
        <fullName evidence="11">Uncharacterized protein</fullName>
    </submittedName>
</protein>
<dbReference type="SUPFAM" id="SSF52058">
    <property type="entry name" value="L domain-like"/>
    <property type="match status" value="1"/>
</dbReference>
<dbReference type="CDD" id="cd14798">
    <property type="entry name" value="RX-CC_like"/>
    <property type="match status" value="1"/>
</dbReference>
<evidence type="ECO:0000313" key="12">
    <source>
        <dbReference type="Proteomes" id="UP001497457"/>
    </source>
</evidence>
<accession>A0ABC8ZTB3</accession>
<dbReference type="PRINTS" id="PR00364">
    <property type="entry name" value="DISEASERSIST"/>
</dbReference>
<feature type="domain" description="Disease resistance N-terminal" evidence="8">
    <location>
        <begin position="13"/>
        <end position="95"/>
    </location>
</feature>
<evidence type="ECO:0000256" key="4">
    <source>
        <dbReference type="ARBA" id="ARBA00022741"/>
    </source>
</evidence>
<dbReference type="InterPro" id="IPR032675">
    <property type="entry name" value="LRR_dom_sf"/>
</dbReference>
<name>A0ABC8ZTB3_9POAL</name>
<dbReference type="EMBL" id="OZ075129">
    <property type="protein sequence ID" value="CAL4963846.1"/>
    <property type="molecule type" value="Genomic_DNA"/>
</dbReference>
<evidence type="ECO:0000313" key="11">
    <source>
        <dbReference type="EMBL" id="CAL4963846.1"/>
    </source>
</evidence>
<dbReference type="InterPro" id="IPR058922">
    <property type="entry name" value="WHD_DRP"/>
</dbReference>
<dbReference type="SUPFAM" id="SSF52540">
    <property type="entry name" value="P-loop containing nucleoside triphosphate hydrolases"/>
    <property type="match status" value="1"/>
</dbReference>
<reference evidence="12" key="1">
    <citation type="submission" date="2024-06" db="EMBL/GenBank/DDBJ databases">
        <authorList>
            <person name="Ryan C."/>
        </authorList>
    </citation>
    <scope>NUCLEOTIDE SEQUENCE [LARGE SCALE GENOMIC DNA]</scope>
</reference>
<evidence type="ECO:0000256" key="2">
    <source>
        <dbReference type="ARBA" id="ARBA00022614"/>
    </source>
</evidence>
<sequence length="962" mass="109547">MAETTLGMATTLVGSALSVAASAAREEMGLLLGVQDDIWFISDELKMMQAFLRAADGARENNNGVLKAYLELIRDLAYDIEDLLEEFMVFIKHKSLVQQLLSLRARHRIAVQIRTLKLRVQEVSQRNLRYNAIKLTPSTSDDVRIDMGLTRNLTALYVEETQLVGLDRQKEKLTDLITKTKVLMDPETSKSGPRVVSVVGMGGLGKTTLTKKVYDSKDLGDMFDTRAWIAVSQSFDLKELLKEMIKQLFGAHSLNKFLEENQGQVLEVHHLTDHLRRCLMEKRYLVVLDDVWTIEAWNCIYLSFPDSSKNGSCVVVTTRNHKLAEHCSSRSHIYQPDILEKKDARSLFLKKTNKSPDDLEKDDNTKEIVEKILNKCGGLPLAIVTIGGLLAKKDTKEWENLYNQLPSELATNPSLEALRQVVHLSYYHLPCHLKPCFLHLSLFPEDFEIERKHLVNRWVAEGFVTHAGSRRTLEDIAESYFYELISRSMIQPSKLDVCGNVKACRVHDIVHDIAVSISSQENHVFLVEEHTNAITASEESIRHISCFASRKLDSDMDFSRVRSFTMFSRPLEPILSLCSSKFKMLRVLDLKESGFRAEQQDIRNIGLLLHLKYLHFPCWYSSHIHALPRSTGNLQSLLTLDIRKSTVPTLPKQITKLHNLRNLRCSCATQYDHFRKGDYGSWFCDALVLMNLDGQYARNEANADLHRGLSSCWSDSSGIKLPKGVGRLKQLQILEKVDIKRTSRQAIKELGGLTQMRKLVVRGRGASKKKCKAFRDAAQKLSYLRSLSVSTKERLYDEAGALDMLVSFTSPLPSLERLKLKGCLKEIPAWVGKCVNLVKVDLKYCELKELEALAKLPSLMQLRLYRKAYTAEKLVFHRDAFPKLRILHLSHAEVTFEEYASPNMEKIFIDAFYLATGINGIKHLPNIKEISLNLYKLAKEDTLREEVNSHPNHPLLQIRTSL</sequence>
<proteinExistence type="inferred from homology"/>
<dbReference type="Gene3D" id="3.40.50.300">
    <property type="entry name" value="P-loop containing nucleotide triphosphate hydrolases"/>
    <property type="match status" value="1"/>
</dbReference>
<dbReference type="Pfam" id="PF23559">
    <property type="entry name" value="WHD_DRP"/>
    <property type="match status" value="1"/>
</dbReference>
<keyword evidence="6" id="KW-0175">Coiled coil</keyword>
<dbReference type="Proteomes" id="UP001497457">
    <property type="component" value="Chromosome 19rd"/>
</dbReference>
<dbReference type="FunFam" id="1.10.10.10:FF:000322">
    <property type="entry name" value="Probable disease resistance protein At1g63360"/>
    <property type="match status" value="1"/>
</dbReference>
<dbReference type="InterPro" id="IPR002182">
    <property type="entry name" value="NB-ARC"/>
</dbReference>
<evidence type="ECO:0000256" key="5">
    <source>
        <dbReference type="ARBA" id="ARBA00022821"/>
    </source>
</evidence>
<dbReference type="PANTHER" id="PTHR23155:SF963">
    <property type="entry name" value="OS06G0287000 PROTEIN"/>
    <property type="match status" value="1"/>
</dbReference>
<comment type="similarity">
    <text evidence="1">Belongs to the disease resistance NB-LRR family.</text>
</comment>
<keyword evidence="5" id="KW-0611">Plant defense</keyword>
<dbReference type="Gene3D" id="3.80.10.10">
    <property type="entry name" value="Ribonuclease Inhibitor"/>
    <property type="match status" value="1"/>
</dbReference>
<dbReference type="GO" id="GO:0002758">
    <property type="term" value="P:innate immune response-activating signaling pathway"/>
    <property type="evidence" value="ECO:0007669"/>
    <property type="project" value="UniProtKB-ARBA"/>
</dbReference>
<dbReference type="GO" id="GO:0009626">
    <property type="term" value="P:plant-type hypersensitive response"/>
    <property type="evidence" value="ECO:0007669"/>
    <property type="project" value="UniProtKB-ARBA"/>
</dbReference>
<dbReference type="GO" id="GO:0042742">
    <property type="term" value="P:defense response to bacterium"/>
    <property type="evidence" value="ECO:0007669"/>
    <property type="project" value="UniProtKB-ARBA"/>
</dbReference>
<dbReference type="Gene3D" id="1.20.5.4130">
    <property type="match status" value="1"/>
</dbReference>
<evidence type="ECO:0000259" key="9">
    <source>
        <dbReference type="Pfam" id="PF23559"/>
    </source>
</evidence>
<evidence type="ECO:0000256" key="3">
    <source>
        <dbReference type="ARBA" id="ARBA00022737"/>
    </source>
</evidence>
<dbReference type="Pfam" id="PF18052">
    <property type="entry name" value="Rx_N"/>
    <property type="match status" value="1"/>
</dbReference>
<dbReference type="Pfam" id="PF00931">
    <property type="entry name" value="NB-ARC"/>
    <property type="match status" value="1"/>
</dbReference>
<dbReference type="Gene3D" id="1.10.8.430">
    <property type="entry name" value="Helical domain of apoptotic protease-activating factors"/>
    <property type="match status" value="1"/>
</dbReference>
<dbReference type="InterPro" id="IPR055414">
    <property type="entry name" value="LRR_R13L4/SHOC2-like"/>
</dbReference>
<dbReference type="InterPro" id="IPR042197">
    <property type="entry name" value="Apaf_helical"/>
</dbReference>
<evidence type="ECO:0000256" key="6">
    <source>
        <dbReference type="ARBA" id="ARBA00023054"/>
    </source>
</evidence>
<dbReference type="AlphaFoldDB" id="A0ABC8ZTB3"/>
<dbReference type="PANTHER" id="PTHR23155">
    <property type="entry name" value="DISEASE RESISTANCE PROTEIN RP"/>
    <property type="match status" value="1"/>
</dbReference>
<feature type="domain" description="Disease resistance R13L4/SHOC-2-like LRR" evidence="10">
    <location>
        <begin position="561"/>
        <end position="670"/>
    </location>
</feature>
<dbReference type="InterPro" id="IPR044974">
    <property type="entry name" value="Disease_R_plants"/>
</dbReference>
<keyword evidence="12" id="KW-1185">Reference proteome</keyword>
<organism evidence="11 12">
    <name type="scientific">Urochloa decumbens</name>
    <dbReference type="NCBI Taxonomy" id="240449"/>
    <lineage>
        <taxon>Eukaryota</taxon>
        <taxon>Viridiplantae</taxon>
        <taxon>Streptophyta</taxon>
        <taxon>Embryophyta</taxon>
        <taxon>Tracheophyta</taxon>
        <taxon>Spermatophyta</taxon>
        <taxon>Magnoliopsida</taxon>
        <taxon>Liliopsida</taxon>
        <taxon>Poales</taxon>
        <taxon>Poaceae</taxon>
        <taxon>PACMAD clade</taxon>
        <taxon>Panicoideae</taxon>
        <taxon>Panicodae</taxon>
        <taxon>Paniceae</taxon>
        <taxon>Melinidinae</taxon>
        <taxon>Urochloa</taxon>
    </lineage>
</organism>
<dbReference type="InterPro" id="IPR038005">
    <property type="entry name" value="RX-like_CC"/>
</dbReference>
<gene>
    <name evidence="11" type="ORF">URODEC1_LOCUS46336</name>
</gene>
<dbReference type="GO" id="GO:0000166">
    <property type="term" value="F:nucleotide binding"/>
    <property type="evidence" value="ECO:0007669"/>
    <property type="project" value="UniProtKB-KW"/>
</dbReference>
<feature type="domain" description="Disease resistance R13L4/SHOC-2-like LRR" evidence="10">
    <location>
        <begin position="717"/>
        <end position="955"/>
    </location>
</feature>
<keyword evidence="4" id="KW-0547">Nucleotide-binding</keyword>
<dbReference type="InterPro" id="IPR027417">
    <property type="entry name" value="P-loop_NTPase"/>
</dbReference>
<dbReference type="InterPro" id="IPR041118">
    <property type="entry name" value="Rx_N"/>
</dbReference>
<dbReference type="Pfam" id="PF23598">
    <property type="entry name" value="LRR_14"/>
    <property type="match status" value="2"/>
</dbReference>
<feature type="domain" description="NB-ARC" evidence="7">
    <location>
        <begin position="190"/>
        <end position="355"/>
    </location>
</feature>
<reference evidence="11 12" key="2">
    <citation type="submission" date="2024-10" db="EMBL/GenBank/DDBJ databases">
        <authorList>
            <person name="Ryan C."/>
        </authorList>
    </citation>
    <scope>NUCLEOTIDE SEQUENCE [LARGE SCALE GENOMIC DNA]</scope>
</reference>
<dbReference type="FunFam" id="3.40.50.300:FF:001091">
    <property type="entry name" value="Probable disease resistance protein At1g61300"/>
    <property type="match status" value="1"/>
</dbReference>
<dbReference type="Gene3D" id="1.10.10.10">
    <property type="entry name" value="Winged helix-like DNA-binding domain superfamily/Winged helix DNA-binding domain"/>
    <property type="match status" value="1"/>
</dbReference>
<feature type="domain" description="Disease resistance protein winged helix" evidence="9">
    <location>
        <begin position="442"/>
        <end position="514"/>
    </location>
</feature>
<evidence type="ECO:0000259" key="10">
    <source>
        <dbReference type="Pfam" id="PF23598"/>
    </source>
</evidence>
<evidence type="ECO:0000259" key="7">
    <source>
        <dbReference type="Pfam" id="PF00931"/>
    </source>
</evidence>